<evidence type="ECO:0000256" key="11">
    <source>
        <dbReference type="ARBA" id="ARBA00049908"/>
    </source>
</evidence>
<dbReference type="PRINTS" id="PR00466">
    <property type="entry name" value="GP91PHOX"/>
</dbReference>
<dbReference type="CDD" id="cd00051">
    <property type="entry name" value="EFh"/>
    <property type="match status" value="1"/>
</dbReference>
<dbReference type="GO" id="GO:0042554">
    <property type="term" value="P:superoxide anion generation"/>
    <property type="evidence" value="ECO:0007669"/>
    <property type="project" value="TreeGrafter"/>
</dbReference>
<dbReference type="InterPro" id="IPR011992">
    <property type="entry name" value="EF-hand-dom_pair"/>
</dbReference>
<dbReference type="EMBL" id="JAEAOA010002150">
    <property type="protein sequence ID" value="KAK3607886.1"/>
    <property type="molecule type" value="Genomic_DNA"/>
</dbReference>
<evidence type="ECO:0000256" key="10">
    <source>
        <dbReference type="ARBA" id="ARBA00023136"/>
    </source>
</evidence>
<evidence type="ECO:0000259" key="13">
    <source>
        <dbReference type="PROSITE" id="PS50222"/>
    </source>
</evidence>
<keyword evidence="2" id="KW-0285">Flavoprotein</keyword>
<evidence type="ECO:0000256" key="4">
    <source>
        <dbReference type="ARBA" id="ARBA00022723"/>
    </source>
</evidence>
<accession>A0AAE0TCW1</accession>
<dbReference type="Pfam" id="PF08030">
    <property type="entry name" value="NAD_binding_6"/>
    <property type="match status" value="1"/>
</dbReference>
<dbReference type="CDD" id="cd06186">
    <property type="entry name" value="NOX_Duox_like_FAD_NADP"/>
    <property type="match status" value="1"/>
</dbReference>
<dbReference type="SUPFAM" id="SSF52343">
    <property type="entry name" value="Ferredoxin reductase-like, C-terminal NADP-linked domain"/>
    <property type="match status" value="1"/>
</dbReference>
<gene>
    <name evidence="15" type="ORF">CHS0354_036708</name>
</gene>
<evidence type="ECO:0000259" key="14">
    <source>
        <dbReference type="PROSITE" id="PS51384"/>
    </source>
</evidence>
<dbReference type="GO" id="GO:0043020">
    <property type="term" value="C:NADPH oxidase complex"/>
    <property type="evidence" value="ECO:0007669"/>
    <property type="project" value="TreeGrafter"/>
</dbReference>
<dbReference type="PANTHER" id="PTHR11972:SF208">
    <property type="entry name" value="DUAL OXIDASE-LIKE PROTEIN"/>
    <property type="match status" value="1"/>
</dbReference>
<dbReference type="InterPro" id="IPR013121">
    <property type="entry name" value="Fe_red_NAD-bd_6"/>
</dbReference>
<name>A0AAE0TCW1_9BIVA</name>
<dbReference type="SMART" id="SM00054">
    <property type="entry name" value="EFh"/>
    <property type="match status" value="2"/>
</dbReference>
<reference evidence="15" key="2">
    <citation type="journal article" date="2021" name="Genome Biol. Evol.">
        <title>Developing a high-quality reference genome for a parasitic bivalve with doubly uniparental inheritance (Bivalvia: Unionida).</title>
        <authorList>
            <person name="Smith C.H."/>
        </authorList>
    </citation>
    <scope>NUCLEOTIDE SEQUENCE</scope>
    <source>
        <strain evidence="15">CHS0354</strain>
        <tissue evidence="15">Mantle</tissue>
    </source>
</reference>
<dbReference type="InterPro" id="IPR017927">
    <property type="entry name" value="FAD-bd_FR_type"/>
</dbReference>
<evidence type="ECO:0000256" key="1">
    <source>
        <dbReference type="ARBA" id="ARBA00004141"/>
    </source>
</evidence>
<keyword evidence="3 12" id="KW-0812">Transmembrane</keyword>
<dbReference type="SUPFAM" id="SSF47473">
    <property type="entry name" value="EF-hand"/>
    <property type="match status" value="1"/>
</dbReference>
<dbReference type="Pfam" id="PF00036">
    <property type="entry name" value="EF-hand_1"/>
    <property type="match status" value="1"/>
</dbReference>
<evidence type="ECO:0008006" key="17">
    <source>
        <dbReference type="Google" id="ProtNLM"/>
    </source>
</evidence>
<evidence type="ECO:0000313" key="16">
    <source>
        <dbReference type="Proteomes" id="UP001195483"/>
    </source>
</evidence>
<dbReference type="GO" id="GO:0016175">
    <property type="term" value="F:superoxide-generating NAD(P)H oxidase activity"/>
    <property type="evidence" value="ECO:0007669"/>
    <property type="project" value="UniProtKB-ARBA"/>
</dbReference>
<evidence type="ECO:0000256" key="6">
    <source>
        <dbReference type="ARBA" id="ARBA00022837"/>
    </source>
</evidence>
<dbReference type="PROSITE" id="PS51384">
    <property type="entry name" value="FAD_FR"/>
    <property type="match status" value="1"/>
</dbReference>
<keyword evidence="7" id="KW-0521">NADP</keyword>
<dbReference type="InterPro" id="IPR013112">
    <property type="entry name" value="FAD-bd_8"/>
</dbReference>
<reference evidence="15" key="3">
    <citation type="submission" date="2023-05" db="EMBL/GenBank/DDBJ databases">
        <authorList>
            <person name="Smith C.H."/>
        </authorList>
    </citation>
    <scope>NUCLEOTIDE SEQUENCE</scope>
    <source>
        <strain evidence="15">CHS0354</strain>
        <tissue evidence="15">Mantle</tissue>
    </source>
</reference>
<evidence type="ECO:0000256" key="12">
    <source>
        <dbReference type="SAM" id="Phobius"/>
    </source>
</evidence>
<evidence type="ECO:0000256" key="5">
    <source>
        <dbReference type="ARBA" id="ARBA00022827"/>
    </source>
</evidence>
<feature type="domain" description="EF-hand" evidence="13">
    <location>
        <begin position="245"/>
        <end position="280"/>
    </location>
</feature>
<dbReference type="PROSITE" id="PS00018">
    <property type="entry name" value="EF_HAND_1"/>
    <property type="match status" value="1"/>
</dbReference>
<evidence type="ECO:0000313" key="15">
    <source>
        <dbReference type="EMBL" id="KAK3607886.1"/>
    </source>
</evidence>
<dbReference type="Gene3D" id="3.40.50.80">
    <property type="entry name" value="Nucleotide-binding domain of ferredoxin-NADP reductase (FNR) module"/>
    <property type="match status" value="1"/>
</dbReference>
<evidence type="ECO:0000256" key="8">
    <source>
        <dbReference type="ARBA" id="ARBA00022989"/>
    </source>
</evidence>
<dbReference type="PANTHER" id="PTHR11972">
    <property type="entry name" value="NADPH OXIDASE"/>
    <property type="match status" value="1"/>
</dbReference>
<dbReference type="GO" id="GO:0042742">
    <property type="term" value="P:defense response to bacterium"/>
    <property type="evidence" value="ECO:0007669"/>
    <property type="project" value="UniProtKB-ARBA"/>
</dbReference>
<dbReference type="Pfam" id="PF08022">
    <property type="entry name" value="FAD_binding_8"/>
    <property type="match status" value="1"/>
</dbReference>
<keyword evidence="4" id="KW-0479">Metal-binding</keyword>
<dbReference type="GO" id="GO:0009653">
    <property type="term" value="P:anatomical structure morphogenesis"/>
    <property type="evidence" value="ECO:0007669"/>
    <property type="project" value="UniProtKB-ARBA"/>
</dbReference>
<evidence type="ECO:0000256" key="9">
    <source>
        <dbReference type="ARBA" id="ARBA00023002"/>
    </source>
</evidence>
<comment type="caution">
    <text evidence="15">The sequence shown here is derived from an EMBL/GenBank/DDBJ whole genome shotgun (WGS) entry which is preliminary data.</text>
</comment>
<dbReference type="InterPro" id="IPR000778">
    <property type="entry name" value="Cyt_b245_heavy_chain"/>
</dbReference>
<dbReference type="InterPro" id="IPR039261">
    <property type="entry name" value="FNR_nucleotide-bd"/>
</dbReference>
<protein>
    <recommendedName>
        <fullName evidence="17">NAD(P)H oxidase (H(2)O(2)-forming)</fullName>
    </recommendedName>
</protein>
<feature type="domain" description="EF-hand" evidence="13">
    <location>
        <begin position="209"/>
        <end position="244"/>
    </location>
</feature>
<dbReference type="InterPro" id="IPR018247">
    <property type="entry name" value="EF_Hand_1_Ca_BS"/>
</dbReference>
<feature type="transmembrane region" description="Helical" evidence="12">
    <location>
        <begin position="460"/>
        <end position="479"/>
    </location>
</feature>
<dbReference type="GO" id="GO:0005509">
    <property type="term" value="F:calcium ion binding"/>
    <property type="evidence" value="ECO:0007669"/>
    <property type="project" value="InterPro"/>
</dbReference>
<dbReference type="SUPFAM" id="SSF63380">
    <property type="entry name" value="Riboflavin synthase domain-like"/>
    <property type="match status" value="1"/>
</dbReference>
<dbReference type="FunFam" id="2.40.30.10:FF:000059">
    <property type="entry name" value="dual oxidase isoform X1"/>
    <property type="match status" value="1"/>
</dbReference>
<keyword evidence="8 12" id="KW-1133">Transmembrane helix</keyword>
<organism evidence="15 16">
    <name type="scientific">Potamilus streckersoni</name>
    <dbReference type="NCBI Taxonomy" id="2493646"/>
    <lineage>
        <taxon>Eukaryota</taxon>
        <taxon>Metazoa</taxon>
        <taxon>Spiralia</taxon>
        <taxon>Lophotrochozoa</taxon>
        <taxon>Mollusca</taxon>
        <taxon>Bivalvia</taxon>
        <taxon>Autobranchia</taxon>
        <taxon>Heteroconchia</taxon>
        <taxon>Palaeoheterodonta</taxon>
        <taxon>Unionida</taxon>
        <taxon>Unionoidea</taxon>
        <taxon>Unionidae</taxon>
        <taxon>Ambleminae</taxon>
        <taxon>Lampsilini</taxon>
        <taxon>Potamilus</taxon>
    </lineage>
</organism>
<keyword evidence="5" id="KW-0274">FAD</keyword>
<dbReference type="InterPro" id="IPR002048">
    <property type="entry name" value="EF_hand_dom"/>
</dbReference>
<keyword evidence="16" id="KW-1185">Reference proteome</keyword>
<dbReference type="InterPro" id="IPR017938">
    <property type="entry name" value="Riboflavin_synthase-like_b-brl"/>
</dbReference>
<evidence type="ECO:0000256" key="3">
    <source>
        <dbReference type="ARBA" id="ARBA00022692"/>
    </source>
</evidence>
<dbReference type="Proteomes" id="UP001195483">
    <property type="component" value="Unassembled WGS sequence"/>
</dbReference>
<feature type="domain" description="FAD-binding FR-type" evidence="14">
    <location>
        <begin position="453"/>
        <end position="562"/>
    </location>
</feature>
<comment type="catalytic activity">
    <reaction evidence="11">
        <text>NADPH + 2 O2 = 2 superoxide + NADP(+) + H(+)</text>
        <dbReference type="Rhea" id="RHEA:63180"/>
        <dbReference type="ChEBI" id="CHEBI:15378"/>
        <dbReference type="ChEBI" id="CHEBI:15379"/>
        <dbReference type="ChEBI" id="CHEBI:18421"/>
        <dbReference type="ChEBI" id="CHEBI:57783"/>
        <dbReference type="ChEBI" id="CHEBI:58349"/>
    </reaction>
</comment>
<dbReference type="Gene3D" id="2.40.30.10">
    <property type="entry name" value="Translation factors"/>
    <property type="match status" value="1"/>
</dbReference>
<evidence type="ECO:0000256" key="7">
    <source>
        <dbReference type="ARBA" id="ARBA00022857"/>
    </source>
</evidence>
<keyword evidence="9" id="KW-0560">Oxidoreductase</keyword>
<dbReference type="PROSITE" id="PS50222">
    <property type="entry name" value="EF_HAND_2"/>
    <property type="match status" value="2"/>
</dbReference>
<keyword evidence="10 12" id="KW-0472">Membrane</keyword>
<feature type="transmembrane region" description="Helical" evidence="12">
    <location>
        <begin position="409"/>
        <end position="428"/>
    </location>
</feature>
<reference evidence="15" key="1">
    <citation type="journal article" date="2021" name="Genome Biol. Evol.">
        <title>A High-Quality Reference Genome for a Parasitic Bivalve with Doubly Uniparental Inheritance (Bivalvia: Unionida).</title>
        <authorList>
            <person name="Smith C.H."/>
        </authorList>
    </citation>
    <scope>NUCLEOTIDE SEQUENCE</scope>
    <source>
        <strain evidence="15">CHS0354</strain>
    </source>
</reference>
<dbReference type="InterPro" id="IPR050369">
    <property type="entry name" value="RBOH/FRE"/>
</dbReference>
<evidence type="ECO:0000256" key="2">
    <source>
        <dbReference type="ARBA" id="ARBA00022630"/>
    </source>
</evidence>
<dbReference type="AlphaFoldDB" id="A0AAE0TCW1"/>
<proteinExistence type="predicted"/>
<feature type="transmembrane region" description="Helical" evidence="12">
    <location>
        <begin position="376"/>
        <end position="397"/>
    </location>
</feature>
<dbReference type="Gene3D" id="1.10.238.10">
    <property type="entry name" value="EF-hand"/>
    <property type="match status" value="1"/>
</dbReference>
<sequence>MHAVAFGVLILMAKNRQRKTQVARRRPPKKDDDPNTFLVTEWVGPKEGERNIKIKFDSVRKKIHATDRINKPLRMIDLRRTTGKVHVRLSDDSQRTLMSVRVPGEIDLVLRFGDEGYRDEFVRKLEEFLQKLGINFESHTFSEPMIMKDAETKESRKKLLDKFFRVVCLQVFRQSHDEINLHLDSTLANQIVKIKLTRTEFADALGLKPNSVFVRNMFLMVDKDKTGFVSFQEFMDMFVILARGNASEKAKLLFNMNDVRGRGYLTKADFGKMIKSMLDLSDSSLREDQVNQLIDSLYSQSGLRDTDNMNFDIFKHIFASDEYERIFENATLMLDATLARRSQVTILTKQHKAPQTKFEKRWFAFIRWVENYRRQIFWVTLYVLVTLGIFVERAHYYSFEREHAGLRRIAGYGVTVTRGAASVMMWTFSSLLLTMSRNTVTFLRETFLHRFIPFDSIHTMHKLIALIALIFTDVTGLTFKRPLNFEYRSGQWVRIACHELGDNEYHPFTLTSSPHEEHLSLHIRAVGPWTTNLRKTYDINNRGDKPLPMLYLDGPFGEGHQDWYRYRVSVLVGGGIGVTPFASILKDIVHKSKTGTKFPCEKVYFLWVTRTQKQFEWLTDIIREVETTDHRNLVSTHIFITQFQQKYDLRTTMLVKQIGVFSCGPPPMTLTVEKACSEVKQYDGFPLYCHHFENF</sequence>
<comment type="subcellular location">
    <subcellularLocation>
        <location evidence="1">Membrane</location>
        <topology evidence="1">Multi-pass membrane protein</topology>
    </subcellularLocation>
</comment>
<keyword evidence="6" id="KW-0106">Calcium</keyword>